<protein>
    <recommendedName>
        <fullName evidence="4">Phorbol-ester/DAG-type domain-containing protein</fullName>
    </recommendedName>
</protein>
<keyword evidence="1" id="KW-0175">Coiled coil</keyword>
<evidence type="ECO:0000256" key="1">
    <source>
        <dbReference type="SAM" id="Coils"/>
    </source>
</evidence>
<dbReference type="SUPFAM" id="SSF57889">
    <property type="entry name" value="Cysteine-rich domain"/>
    <property type="match status" value="1"/>
</dbReference>
<organism evidence="2 3">
    <name type="scientific">Psylliodes chrysocephalus</name>
    <dbReference type="NCBI Taxonomy" id="3402493"/>
    <lineage>
        <taxon>Eukaryota</taxon>
        <taxon>Metazoa</taxon>
        <taxon>Ecdysozoa</taxon>
        <taxon>Arthropoda</taxon>
        <taxon>Hexapoda</taxon>
        <taxon>Insecta</taxon>
        <taxon>Pterygota</taxon>
        <taxon>Neoptera</taxon>
        <taxon>Endopterygota</taxon>
        <taxon>Coleoptera</taxon>
        <taxon>Polyphaga</taxon>
        <taxon>Cucujiformia</taxon>
        <taxon>Chrysomeloidea</taxon>
        <taxon>Chrysomelidae</taxon>
        <taxon>Galerucinae</taxon>
        <taxon>Alticini</taxon>
        <taxon>Psylliodes</taxon>
    </lineage>
</organism>
<dbReference type="AlphaFoldDB" id="A0A9P0GH70"/>
<evidence type="ECO:0000313" key="3">
    <source>
        <dbReference type="Proteomes" id="UP001153636"/>
    </source>
</evidence>
<reference evidence="2" key="1">
    <citation type="submission" date="2022-01" db="EMBL/GenBank/DDBJ databases">
        <authorList>
            <person name="King R."/>
        </authorList>
    </citation>
    <scope>NUCLEOTIDE SEQUENCE</scope>
</reference>
<dbReference type="InterPro" id="IPR046349">
    <property type="entry name" value="C1-like_sf"/>
</dbReference>
<gene>
    <name evidence="2" type="ORF">PSYICH_LOCUS11383</name>
</gene>
<feature type="coiled-coil region" evidence="1">
    <location>
        <begin position="94"/>
        <end position="121"/>
    </location>
</feature>
<dbReference type="Proteomes" id="UP001153636">
    <property type="component" value="Chromosome 5"/>
</dbReference>
<accession>A0A9P0GH70</accession>
<proteinExistence type="predicted"/>
<dbReference type="EMBL" id="OV651817">
    <property type="protein sequence ID" value="CAH1110676.1"/>
    <property type="molecule type" value="Genomic_DNA"/>
</dbReference>
<dbReference type="OrthoDB" id="7477592at2759"/>
<sequence>MGNDTPSDLINRCKRCKNPAKSGLRCVTCGTISHNSCVPGLKNIVYIDNESINCCIDNNDLPKIPSVVEHSSENINEVKITFLEQLLQQKDLVISNQEIAIKALQGQINLLTEDIVSLKSTATLRNNNRNTFQESSIPTIREGIKNVPIANSKDIQGYANTTKKSVHTFIPSDISSAVHQAEAANVCNEIIKLNNNNFRRYQKPKNILVGTRTDLQTNLNAAKRESMSYYHSTNWHPNASEEDVKKHLQDIDPHIKVEKLKSRYPEEYASFKIIIPTAESSKILQTDVWPQDGTVICCGDTEEKKSDSSAEPEIQLEEQLGAAFVDKLTIKYLEDLIQQKDLTIKNQEIAITSLREQLELMKELMKQMVPNLNSTLRPSTSSKLLTTEKGKLYNDVAGSNTQVPTQQIAKNIVTSAIHNAKAEQVCHEIVNLTNDKRPFRNENGTRSRNILVGNNENLENCPFKAARSSAENKRNDNNIKSYHVTNLEPNVDDKELLKYLQNIAPHVRLEKLNSRYLQSYASFKVSVPADESDCILKSDIWPSYVVLNHFFRSRKHPSYDERRKINSD</sequence>
<keyword evidence="3" id="KW-1185">Reference proteome</keyword>
<name>A0A9P0GH70_9CUCU</name>
<evidence type="ECO:0000313" key="2">
    <source>
        <dbReference type="EMBL" id="CAH1110676.1"/>
    </source>
</evidence>
<evidence type="ECO:0008006" key="4">
    <source>
        <dbReference type="Google" id="ProtNLM"/>
    </source>
</evidence>